<dbReference type="EMBL" id="KV425923">
    <property type="protein sequence ID" value="KZV98068.1"/>
    <property type="molecule type" value="Genomic_DNA"/>
</dbReference>
<evidence type="ECO:0000313" key="2">
    <source>
        <dbReference type="EMBL" id="KZV98068.1"/>
    </source>
</evidence>
<proteinExistence type="predicted"/>
<evidence type="ECO:0000256" key="1">
    <source>
        <dbReference type="SAM" id="Phobius"/>
    </source>
</evidence>
<reference evidence="2 3" key="1">
    <citation type="journal article" date="2016" name="Mol. Biol. Evol.">
        <title>Comparative Genomics of Early-Diverging Mushroom-Forming Fungi Provides Insights into the Origins of Lignocellulose Decay Capabilities.</title>
        <authorList>
            <person name="Nagy L.G."/>
            <person name="Riley R."/>
            <person name="Tritt A."/>
            <person name="Adam C."/>
            <person name="Daum C."/>
            <person name="Floudas D."/>
            <person name="Sun H."/>
            <person name="Yadav J.S."/>
            <person name="Pangilinan J."/>
            <person name="Larsson K.H."/>
            <person name="Matsuura K."/>
            <person name="Barry K."/>
            <person name="Labutti K."/>
            <person name="Kuo R."/>
            <person name="Ohm R.A."/>
            <person name="Bhattacharya S.S."/>
            <person name="Shirouzu T."/>
            <person name="Yoshinaga Y."/>
            <person name="Martin F.M."/>
            <person name="Grigoriev I.V."/>
            <person name="Hibbett D.S."/>
        </authorList>
    </citation>
    <scope>NUCLEOTIDE SEQUENCE [LARGE SCALE GENOMIC DNA]</scope>
    <source>
        <strain evidence="2 3">HHB12029</strain>
    </source>
</reference>
<name>A0A165LMQ1_EXIGL</name>
<gene>
    <name evidence="2" type="ORF">EXIGLDRAFT_333313</name>
</gene>
<dbReference type="AlphaFoldDB" id="A0A165LMQ1"/>
<organism evidence="2 3">
    <name type="scientific">Exidia glandulosa HHB12029</name>
    <dbReference type="NCBI Taxonomy" id="1314781"/>
    <lineage>
        <taxon>Eukaryota</taxon>
        <taxon>Fungi</taxon>
        <taxon>Dikarya</taxon>
        <taxon>Basidiomycota</taxon>
        <taxon>Agaricomycotina</taxon>
        <taxon>Agaricomycetes</taxon>
        <taxon>Auriculariales</taxon>
        <taxon>Exidiaceae</taxon>
        <taxon>Exidia</taxon>
    </lineage>
</organism>
<feature type="transmembrane region" description="Helical" evidence="1">
    <location>
        <begin position="12"/>
        <end position="32"/>
    </location>
</feature>
<keyword evidence="1" id="KW-0812">Transmembrane</keyword>
<evidence type="ECO:0000313" key="3">
    <source>
        <dbReference type="Proteomes" id="UP000077266"/>
    </source>
</evidence>
<keyword evidence="1" id="KW-0472">Membrane</keyword>
<dbReference type="InParanoid" id="A0A165LMQ1"/>
<sequence length="158" mass="18074">MIVLVSESRNSALQAFVTYYVLYCQTLLLLSYPRRIANGNPTLTVSSKHVRPKLDRIQVMTLSMPHLTVLSLPNGLRIRKDLQYIQHLQSLRTLDLGSIDGLGIEFNLPQCGFAWGQLERDPVRMAHLQADRSSALQETKRRVRSTFPRLERMILDGK</sequence>
<keyword evidence="1" id="KW-1133">Transmembrane helix</keyword>
<dbReference type="Proteomes" id="UP000077266">
    <property type="component" value="Unassembled WGS sequence"/>
</dbReference>
<accession>A0A165LMQ1</accession>
<keyword evidence="3" id="KW-1185">Reference proteome</keyword>
<protein>
    <submittedName>
        <fullName evidence="2">Uncharacterized protein</fullName>
    </submittedName>
</protein>